<dbReference type="RefSeq" id="WP_370717376.1">
    <property type="nucleotide sequence ID" value="NZ_JBGGTQ010000002.1"/>
</dbReference>
<feature type="compositionally biased region" description="Basic and acidic residues" evidence="1">
    <location>
        <begin position="39"/>
        <end position="52"/>
    </location>
</feature>
<feature type="region of interest" description="Disordered" evidence="1">
    <location>
        <begin position="30"/>
        <end position="60"/>
    </location>
</feature>
<keyword evidence="3" id="KW-1185">Reference proteome</keyword>
<gene>
    <name evidence="2" type="ORF">AB2L28_03670</name>
</gene>
<comment type="caution">
    <text evidence="2">The sequence shown here is derived from an EMBL/GenBank/DDBJ whole genome shotgun (WGS) entry which is preliminary data.</text>
</comment>
<protein>
    <submittedName>
        <fullName evidence="2">Uncharacterized protein</fullName>
    </submittedName>
</protein>
<evidence type="ECO:0000313" key="3">
    <source>
        <dbReference type="Proteomes" id="UP001566476"/>
    </source>
</evidence>
<evidence type="ECO:0000256" key="1">
    <source>
        <dbReference type="SAM" id="MobiDB-lite"/>
    </source>
</evidence>
<dbReference type="Proteomes" id="UP001566476">
    <property type="component" value="Unassembled WGS sequence"/>
</dbReference>
<proteinExistence type="predicted"/>
<organism evidence="2 3">
    <name type="scientific">Kineococcus mangrovi</name>
    <dbReference type="NCBI Taxonomy" id="1660183"/>
    <lineage>
        <taxon>Bacteria</taxon>
        <taxon>Bacillati</taxon>
        <taxon>Actinomycetota</taxon>
        <taxon>Actinomycetes</taxon>
        <taxon>Kineosporiales</taxon>
        <taxon>Kineosporiaceae</taxon>
        <taxon>Kineococcus</taxon>
    </lineage>
</organism>
<reference evidence="2 3" key="1">
    <citation type="submission" date="2024-07" db="EMBL/GenBank/DDBJ databases">
        <authorList>
            <person name="Thanompreechachai J."/>
            <person name="Duangmal K."/>
        </authorList>
    </citation>
    <scope>NUCLEOTIDE SEQUENCE [LARGE SCALE GENOMIC DNA]</scope>
    <source>
        <strain evidence="2 3">TBRC 1896</strain>
    </source>
</reference>
<dbReference type="EMBL" id="JBGGTQ010000002">
    <property type="protein sequence ID" value="MEZ0491327.1"/>
    <property type="molecule type" value="Genomic_DNA"/>
</dbReference>
<evidence type="ECO:0000313" key="2">
    <source>
        <dbReference type="EMBL" id="MEZ0491327.1"/>
    </source>
</evidence>
<accession>A0ABV4HY36</accession>
<name>A0ABV4HY36_9ACTN</name>
<sequence>MSRPTRVGTVGAGPRTLVPLRWRNPRAADLPRTTSAHIPVHEPLPDVLHDELSDPQGNRR</sequence>